<name>A0A0F6RCJ9_9GAMM</name>
<dbReference type="InterPro" id="IPR052551">
    <property type="entry name" value="UV-DNA_repair_photolyase"/>
</dbReference>
<dbReference type="HOGENOM" id="CLU_031632_1_0_6"/>
<dbReference type="RefSeq" id="WP_046561217.1">
    <property type="nucleotide sequence ID" value="NZ_CP010975.1"/>
</dbReference>
<dbReference type="Gene3D" id="1.25.40.80">
    <property type="match status" value="1"/>
</dbReference>
<accession>A0A0F6RCJ9</accession>
<dbReference type="Gene3D" id="3.40.50.620">
    <property type="entry name" value="HUPs"/>
    <property type="match status" value="1"/>
</dbReference>
<organism evidence="1 2">
    <name type="scientific">Kangiella geojedonensis</name>
    <dbReference type="NCBI Taxonomy" id="914150"/>
    <lineage>
        <taxon>Bacteria</taxon>
        <taxon>Pseudomonadati</taxon>
        <taxon>Pseudomonadota</taxon>
        <taxon>Gammaproteobacteria</taxon>
        <taxon>Kangiellales</taxon>
        <taxon>Kangiellaceae</taxon>
        <taxon>Kangiella</taxon>
    </lineage>
</organism>
<dbReference type="KEGG" id="kge:TQ33_1151"/>
<dbReference type="PATRIC" id="fig|914150.5.peg.1167"/>
<dbReference type="Proteomes" id="UP000034071">
    <property type="component" value="Chromosome"/>
</dbReference>
<proteinExistence type="predicted"/>
<dbReference type="SUPFAM" id="SSF48173">
    <property type="entry name" value="Cryptochrome/photolyase FAD-binding domain"/>
    <property type="match status" value="1"/>
</dbReference>
<evidence type="ECO:0008006" key="3">
    <source>
        <dbReference type="Google" id="ProtNLM"/>
    </source>
</evidence>
<protein>
    <recommendedName>
        <fullName evidence="3">Deoxyribodipyrimidine photolyase-related protein</fullName>
    </recommendedName>
</protein>
<dbReference type="InterPro" id="IPR014729">
    <property type="entry name" value="Rossmann-like_a/b/a_fold"/>
</dbReference>
<dbReference type="InterPro" id="IPR036134">
    <property type="entry name" value="Crypto/Photolyase_FAD-like_sf"/>
</dbReference>
<dbReference type="InterPro" id="IPR007357">
    <property type="entry name" value="PhrB-like"/>
</dbReference>
<keyword evidence="2" id="KW-1185">Reference proteome</keyword>
<dbReference type="OrthoDB" id="5288100at2"/>
<dbReference type="Pfam" id="PF04244">
    <property type="entry name" value="DPRP"/>
    <property type="match status" value="1"/>
</dbReference>
<gene>
    <name evidence="1" type="ORF">TQ33_1151</name>
</gene>
<dbReference type="Gene3D" id="1.10.579.10">
    <property type="entry name" value="DNA Cyclobutane Dipyrimidine Photolyase, subunit A, domain 3"/>
    <property type="match status" value="1"/>
</dbReference>
<reference evidence="1 2" key="1">
    <citation type="submission" date="2015-02" db="EMBL/GenBank/DDBJ databases">
        <title>Complete genome sequence of Kangiella geojedonensis strain YCS-5T.</title>
        <authorList>
            <person name="Kim K.M."/>
        </authorList>
    </citation>
    <scope>NUCLEOTIDE SEQUENCE [LARGE SCALE GENOMIC DNA]</scope>
    <source>
        <strain evidence="1 2">YCS-5</strain>
    </source>
</reference>
<dbReference type="AlphaFoldDB" id="A0A0F6RCJ9"/>
<evidence type="ECO:0000313" key="1">
    <source>
        <dbReference type="EMBL" id="AKE52111.1"/>
    </source>
</evidence>
<dbReference type="PANTHER" id="PTHR38657">
    <property type="entry name" value="SLR1343 PROTEIN"/>
    <property type="match status" value="1"/>
</dbReference>
<evidence type="ECO:0000313" key="2">
    <source>
        <dbReference type="Proteomes" id="UP000034071"/>
    </source>
</evidence>
<dbReference type="STRING" id="914150.TQ33_1151"/>
<dbReference type="EMBL" id="CP010975">
    <property type="protein sequence ID" value="AKE52111.1"/>
    <property type="molecule type" value="Genomic_DNA"/>
</dbReference>
<dbReference type="PANTHER" id="PTHR38657:SF1">
    <property type="entry name" value="SLR1343 PROTEIN"/>
    <property type="match status" value="1"/>
</dbReference>
<dbReference type="Gene3D" id="1.10.10.1710">
    <property type="entry name" value="Deoxyribodipyrimidine photolyase-related"/>
    <property type="match status" value="1"/>
</dbReference>
<sequence>MPQYDEIRILLGDQLNAKHSWFQEKQDGCLYVLAELHQEAQYTKHHVQKICAFFDAMNHFAQALQKAGHECLYLNLDDTEPYKNLVHLIESLIEKYNAKVFSYQLPDEYRLRDQLADLQIEGCKVLAYSTEHFYLDESEFGQYFHKDKHNRMESFYRKMRKRYSVLMDGDTPLGGDWNYDKKNRNTLKKSDLEAIPEPLVFANDVSDILKRLERHNIKTFGNAHQLLLWPTTRQQARKLLKHFCESCLPRFGQFQDAMTKASQHKWSLYHSRLSFALNAKILSPKEVISTAIKAFEQNDNIDIAQIEGFVRQIIGWREFVRGIYWTHEDYREKNYFNAKRELPSYFWTGETKMRCLSEAITQSLDYAYAHHIQRLMITGNFCLLTEIDPDQVDDWYLGIYVDAIEWVEMPNTRGMSQFADGGIIATKPYAASANYVHKMSDYCQDCEYSHKEKHSENACPLNSLYWRFIAHNEEKLSQNHRMNMIYSVWNKKAQEEKELILNKAAGVLRNIESL</sequence>